<name>A0A0F9U0S6_9ZZZZ</name>
<evidence type="ECO:0000313" key="1">
    <source>
        <dbReference type="EMBL" id="KKN86810.1"/>
    </source>
</evidence>
<dbReference type="EMBL" id="LAZR01000143">
    <property type="protein sequence ID" value="KKN86810.1"/>
    <property type="molecule type" value="Genomic_DNA"/>
</dbReference>
<reference evidence="1" key="1">
    <citation type="journal article" date="2015" name="Nature">
        <title>Complex archaea that bridge the gap between prokaryotes and eukaryotes.</title>
        <authorList>
            <person name="Spang A."/>
            <person name="Saw J.H."/>
            <person name="Jorgensen S.L."/>
            <person name="Zaremba-Niedzwiedzka K."/>
            <person name="Martijn J."/>
            <person name="Lind A.E."/>
            <person name="van Eijk R."/>
            <person name="Schleper C."/>
            <person name="Guy L."/>
            <person name="Ettema T.J."/>
        </authorList>
    </citation>
    <scope>NUCLEOTIDE SEQUENCE</scope>
</reference>
<protein>
    <submittedName>
        <fullName evidence="1">Uncharacterized protein</fullName>
    </submittedName>
</protein>
<proteinExistence type="predicted"/>
<accession>A0A0F9U0S6</accession>
<comment type="caution">
    <text evidence="1">The sequence shown here is derived from an EMBL/GenBank/DDBJ whole genome shotgun (WGS) entry which is preliminary data.</text>
</comment>
<gene>
    <name evidence="1" type="ORF">LCGC14_0263690</name>
</gene>
<organism evidence="1">
    <name type="scientific">marine sediment metagenome</name>
    <dbReference type="NCBI Taxonomy" id="412755"/>
    <lineage>
        <taxon>unclassified sequences</taxon>
        <taxon>metagenomes</taxon>
        <taxon>ecological metagenomes</taxon>
    </lineage>
</organism>
<sequence length="78" mass="8883">MLILNCFRCGSTKNTLRRVDKPVETRLCQPCLRETESVIVKVSNKMRVLVGPLGDALNQLGPWMPKEEVQEILDEIDD</sequence>
<dbReference type="AlphaFoldDB" id="A0A0F9U0S6"/>